<dbReference type="PANTHER" id="PTHR24210">
    <property type="entry name" value="LIM DOMAIN-CONTAINING PROTEIN"/>
    <property type="match status" value="1"/>
</dbReference>
<protein>
    <submittedName>
        <fullName evidence="7">LIM and senescent cell antigen-like-containing domain protein 2</fullName>
    </submittedName>
</protein>
<dbReference type="InterPro" id="IPR001781">
    <property type="entry name" value="Znf_LIM"/>
</dbReference>
<dbReference type="GO" id="GO:2001046">
    <property type="term" value="P:positive regulation of integrin-mediated signaling pathway"/>
    <property type="evidence" value="ECO:0007669"/>
    <property type="project" value="TreeGrafter"/>
</dbReference>
<keyword evidence="2" id="KW-0677">Repeat</keyword>
<proteinExistence type="predicted"/>
<keyword evidence="8" id="KW-1185">Reference proteome</keyword>
<keyword evidence="1 5" id="KW-0479">Metal-binding</keyword>
<gene>
    <name evidence="7" type="ORF">GBAR_LOCUS17297</name>
</gene>
<evidence type="ECO:0000259" key="6">
    <source>
        <dbReference type="PROSITE" id="PS50023"/>
    </source>
</evidence>
<reference evidence="7" key="1">
    <citation type="submission" date="2023-03" db="EMBL/GenBank/DDBJ databases">
        <authorList>
            <person name="Steffen K."/>
            <person name="Cardenas P."/>
        </authorList>
    </citation>
    <scope>NUCLEOTIDE SEQUENCE</scope>
</reference>
<dbReference type="Proteomes" id="UP001174909">
    <property type="component" value="Unassembled WGS sequence"/>
</dbReference>
<dbReference type="GO" id="GO:0045216">
    <property type="term" value="P:cell-cell junction organization"/>
    <property type="evidence" value="ECO:0007669"/>
    <property type="project" value="TreeGrafter"/>
</dbReference>
<evidence type="ECO:0000256" key="2">
    <source>
        <dbReference type="ARBA" id="ARBA00022737"/>
    </source>
</evidence>
<dbReference type="GO" id="GO:0005737">
    <property type="term" value="C:cytoplasm"/>
    <property type="evidence" value="ECO:0007669"/>
    <property type="project" value="TreeGrafter"/>
</dbReference>
<dbReference type="InterPro" id="IPR047944">
    <property type="entry name" value="LIMS1/2-like_LIM1"/>
</dbReference>
<dbReference type="GO" id="GO:0098609">
    <property type="term" value="P:cell-cell adhesion"/>
    <property type="evidence" value="ECO:0007669"/>
    <property type="project" value="TreeGrafter"/>
</dbReference>
<dbReference type="Pfam" id="PF00412">
    <property type="entry name" value="LIM"/>
    <property type="match status" value="2"/>
</dbReference>
<keyword evidence="3 5" id="KW-0862">Zinc</keyword>
<evidence type="ECO:0000256" key="5">
    <source>
        <dbReference type="PROSITE-ProRule" id="PRU00125"/>
    </source>
</evidence>
<dbReference type="InterPro" id="IPR017351">
    <property type="entry name" value="PINCH-1-4-like"/>
</dbReference>
<dbReference type="GO" id="GO:1900026">
    <property type="term" value="P:positive regulation of substrate adhesion-dependent cell spreading"/>
    <property type="evidence" value="ECO:0007669"/>
    <property type="project" value="TreeGrafter"/>
</dbReference>
<keyword evidence="4 5" id="KW-0440">LIM domain</keyword>
<evidence type="ECO:0000313" key="7">
    <source>
        <dbReference type="EMBL" id="CAI8030509.1"/>
    </source>
</evidence>
<dbReference type="SMART" id="SM00132">
    <property type="entry name" value="LIM"/>
    <property type="match status" value="2"/>
</dbReference>
<dbReference type="GO" id="GO:0046872">
    <property type="term" value="F:metal ion binding"/>
    <property type="evidence" value="ECO:0007669"/>
    <property type="project" value="UniProtKB-KW"/>
</dbReference>
<feature type="domain" description="LIM zinc-binding" evidence="6">
    <location>
        <begin position="5"/>
        <end position="65"/>
    </location>
</feature>
<evidence type="ECO:0000256" key="1">
    <source>
        <dbReference type="ARBA" id="ARBA00022723"/>
    </source>
</evidence>
<evidence type="ECO:0000313" key="8">
    <source>
        <dbReference type="Proteomes" id="UP001174909"/>
    </source>
</evidence>
<evidence type="ECO:0000256" key="4">
    <source>
        <dbReference type="ARBA" id="ARBA00023038"/>
    </source>
</evidence>
<dbReference type="PANTHER" id="PTHR24210:SF0">
    <property type="entry name" value="LIM DOMAIN-CONTAINING PROTEIN"/>
    <property type="match status" value="1"/>
</dbReference>
<accession>A0AA35SJ19</accession>
<dbReference type="GO" id="GO:0005911">
    <property type="term" value="C:cell-cell junction"/>
    <property type="evidence" value="ECO:0007669"/>
    <property type="project" value="TreeGrafter"/>
</dbReference>
<feature type="domain" description="LIM zinc-binding" evidence="6">
    <location>
        <begin position="66"/>
        <end position="125"/>
    </location>
</feature>
<sequence>MDPGMVCTLCQDPFGRDENIINSGGQVWHEGCFVCVQCFQPFKDEEFYEHEGRKYCAHDFHALFAPCCSGCGEFVVGRVIRAMSQCWHPNCFKCVSCHTELADIGFVKSQGRPFCKPCNAEIKGGSKKFCQKCRYSNYVYGISHVCTSFCVCIQSSDPRRASGLQVPDRPSSPLQLQ</sequence>
<organism evidence="7 8">
    <name type="scientific">Geodia barretti</name>
    <name type="common">Barrett's horny sponge</name>
    <dbReference type="NCBI Taxonomy" id="519541"/>
    <lineage>
        <taxon>Eukaryota</taxon>
        <taxon>Metazoa</taxon>
        <taxon>Porifera</taxon>
        <taxon>Demospongiae</taxon>
        <taxon>Heteroscleromorpha</taxon>
        <taxon>Tetractinellida</taxon>
        <taxon>Astrophorina</taxon>
        <taxon>Geodiidae</taxon>
        <taxon>Geodia</taxon>
    </lineage>
</organism>
<comment type="caution">
    <text evidence="7">The sequence shown here is derived from an EMBL/GenBank/DDBJ whole genome shotgun (WGS) entry which is preliminary data.</text>
</comment>
<dbReference type="CDD" id="cd09331">
    <property type="entry name" value="LIM1_PINCH"/>
    <property type="match status" value="1"/>
</dbReference>
<dbReference type="EMBL" id="CASHTH010002486">
    <property type="protein sequence ID" value="CAI8030509.1"/>
    <property type="molecule type" value="Genomic_DNA"/>
</dbReference>
<dbReference type="PROSITE" id="PS00478">
    <property type="entry name" value="LIM_DOMAIN_1"/>
    <property type="match status" value="2"/>
</dbReference>
<dbReference type="PROSITE" id="PS50023">
    <property type="entry name" value="LIM_DOMAIN_2"/>
    <property type="match status" value="2"/>
</dbReference>
<dbReference type="AlphaFoldDB" id="A0AA35SJ19"/>
<dbReference type="FunFam" id="2.10.110.10:FF:000017">
    <property type="entry name" value="Lim and senescent cell antigen-like-containing"/>
    <property type="match status" value="1"/>
</dbReference>
<name>A0AA35SJ19_GEOBA</name>
<dbReference type="Gene3D" id="2.10.110.10">
    <property type="entry name" value="Cysteine Rich Protein"/>
    <property type="match status" value="2"/>
</dbReference>
<dbReference type="SUPFAM" id="SSF57716">
    <property type="entry name" value="Glucocorticoid receptor-like (DNA-binding domain)"/>
    <property type="match status" value="3"/>
</dbReference>
<evidence type="ECO:0000256" key="3">
    <source>
        <dbReference type="ARBA" id="ARBA00022833"/>
    </source>
</evidence>
<dbReference type="GO" id="GO:0005925">
    <property type="term" value="C:focal adhesion"/>
    <property type="evidence" value="ECO:0007669"/>
    <property type="project" value="TreeGrafter"/>
</dbReference>